<gene>
    <name evidence="2" type="ORF">C4K68_09605</name>
</gene>
<organism evidence="2 3">
    <name type="scientific">Proteobacteria bacterium 228</name>
    <dbReference type="NCBI Taxonomy" id="2083153"/>
    <lineage>
        <taxon>Bacteria</taxon>
        <taxon>Pseudomonadati</taxon>
        <taxon>Pseudomonadota</taxon>
    </lineage>
</organism>
<sequence>MSAVSTEQPNVAYDNPNLQQAQEQEQEKEKEQHQESVYEVAEGIDNVGDIFGAFSDLQTTVDQQPVQPDVGIPDFDQEDTWQVKAASIVNGDGFYIDDDFVLQCKELEPLNDYQVIYNDLHTLTTRVINLVTNENGIISKWQHAEYDASVDAVANFKPTLIDGEQIQSLDPETLSPLTKNVGSEPVTEGLHSAVNMASPSSPTAMAEQIIQQPFVQGGVQAGTPIANAVVEQPVRLISALGHLVASAANAGAQGFGAIGDTIGAWRQQRTIAGLSDGPREADFSGMEAPWEKASAAFDSHYDAVADHLDDLEMGEAVEPSVIQKKLDDTLQAFTDLYESVPLTDEGEEMVEKKAKMLLDLGERLQASVFDFEWAKQFAEKVKELLQRFIPDWLKRSGSAAEVTTSMSPS</sequence>
<dbReference type="EMBL" id="PRLP01000029">
    <property type="protein sequence ID" value="PPC77604.1"/>
    <property type="molecule type" value="Genomic_DNA"/>
</dbReference>
<feature type="region of interest" description="Disordered" evidence="1">
    <location>
        <begin position="1"/>
        <end position="36"/>
    </location>
</feature>
<protein>
    <submittedName>
        <fullName evidence="2">Uncharacterized protein</fullName>
    </submittedName>
</protein>
<evidence type="ECO:0000256" key="1">
    <source>
        <dbReference type="SAM" id="MobiDB-lite"/>
    </source>
</evidence>
<proteinExistence type="predicted"/>
<dbReference type="Proteomes" id="UP000238196">
    <property type="component" value="Unassembled WGS sequence"/>
</dbReference>
<accession>A0A2S5KRY0</accession>
<reference evidence="2 3" key="1">
    <citation type="submission" date="2018-02" db="EMBL/GenBank/DDBJ databases">
        <title>novel marine gammaproteobacteria from coastal saline agro ecosystem.</title>
        <authorList>
            <person name="Krishnan R."/>
            <person name="Ramesh Kumar N."/>
        </authorList>
    </citation>
    <scope>NUCLEOTIDE SEQUENCE [LARGE SCALE GENOMIC DNA]</scope>
    <source>
        <strain evidence="2 3">228</strain>
    </source>
</reference>
<evidence type="ECO:0000313" key="2">
    <source>
        <dbReference type="EMBL" id="PPC77604.1"/>
    </source>
</evidence>
<evidence type="ECO:0000313" key="3">
    <source>
        <dbReference type="Proteomes" id="UP000238196"/>
    </source>
</evidence>
<name>A0A2S5KRY0_9PROT</name>
<comment type="caution">
    <text evidence="2">The sequence shown here is derived from an EMBL/GenBank/DDBJ whole genome shotgun (WGS) entry which is preliminary data.</text>
</comment>
<dbReference type="AlphaFoldDB" id="A0A2S5KRY0"/>
<feature type="compositionally biased region" description="Basic and acidic residues" evidence="1">
    <location>
        <begin position="25"/>
        <end position="36"/>
    </location>
</feature>